<keyword evidence="2" id="KW-1185">Reference proteome</keyword>
<evidence type="ECO:0000313" key="1">
    <source>
        <dbReference type="EMBL" id="KAL1258565.1"/>
    </source>
</evidence>
<comment type="caution">
    <text evidence="1">The sequence shown here is derived from an EMBL/GenBank/DDBJ whole genome shotgun (WGS) entry which is preliminary data.</text>
</comment>
<dbReference type="EMBL" id="JAYMGO010000016">
    <property type="protein sequence ID" value="KAL1258565.1"/>
    <property type="molecule type" value="Genomic_DNA"/>
</dbReference>
<proteinExistence type="predicted"/>
<evidence type="ECO:0000313" key="2">
    <source>
        <dbReference type="Proteomes" id="UP001558613"/>
    </source>
</evidence>
<dbReference type="Proteomes" id="UP001558613">
    <property type="component" value="Unassembled WGS sequence"/>
</dbReference>
<dbReference type="PANTHER" id="PTHR47027">
    <property type="entry name" value="REVERSE TRANSCRIPTASE DOMAIN-CONTAINING PROTEIN"/>
    <property type="match status" value="1"/>
</dbReference>
<gene>
    <name evidence="1" type="ORF">QQF64_009142</name>
</gene>
<accession>A0ABR3M1W9</accession>
<organism evidence="1 2">
    <name type="scientific">Cirrhinus molitorella</name>
    <name type="common">mud carp</name>
    <dbReference type="NCBI Taxonomy" id="172907"/>
    <lineage>
        <taxon>Eukaryota</taxon>
        <taxon>Metazoa</taxon>
        <taxon>Chordata</taxon>
        <taxon>Craniata</taxon>
        <taxon>Vertebrata</taxon>
        <taxon>Euteleostomi</taxon>
        <taxon>Actinopterygii</taxon>
        <taxon>Neopterygii</taxon>
        <taxon>Teleostei</taxon>
        <taxon>Ostariophysi</taxon>
        <taxon>Cypriniformes</taxon>
        <taxon>Cyprinidae</taxon>
        <taxon>Labeoninae</taxon>
        <taxon>Labeonini</taxon>
        <taxon>Cirrhinus</taxon>
    </lineage>
</organism>
<sequence>MPGSGKESLKIETHQFKQNLRSLGKILRTSWEDRCINISILEEANLSSIITTIMQYQLRWISHVIRMPNTRLPKQILYSQLREGSQAIGGQKKHYKDNIKINHSPSFTTDSHLDKEVKDSLLYDTLVLINLGACDHRKITEEEKGRVKEKLQQNCSRGQD</sequence>
<reference evidence="1 2" key="1">
    <citation type="submission" date="2023-09" db="EMBL/GenBank/DDBJ databases">
        <authorList>
            <person name="Wang M."/>
        </authorList>
    </citation>
    <scope>NUCLEOTIDE SEQUENCE [LARGE SCALE GENOMIC DNA]</scope>
    <source>
        <strain evidence="1">GT-2023</strain>
        <tissue evidence="1">Liver</tissue>
    </source>
</reference>
<name>A0ABR3M1W9_9TELE</name>
<protein>
    <submittedName>
        <fullName evidence="1">Uncharacterized protein</fullName>
    </submittedName>
</protein>
<dbReference type="PANTHER" id="PTHR47027:SF30">
    <property type="entry name" value="THAP-TYPE DOMAIN-CONTAINING PROTEIN"/>
    <property type="match status" value="1"/>
</dbReference>